<gene>
    <name evidence="2" type="ORF">GCM10010276_23630</name>
</gene>
<name>A0ABP5YWM2_STRLO</name>
<feature type="region of interest" description="Disordered" evidence="1">
    <location>
        <begin position="1"/>
        <end position="24"/>
    </location>
</feature>
<feature type="region of interest" description="Disordered" evidence="1">
    <location>
        <begin position="73"/>
        <end position="114"/>
    </location>
</feature>
<comment type="caution">
    <text evidence="2">The sequence shown here is derived from an EMBL/GenBank/DDBJ whole genome shotgun (WGS) entry which is preliminary data.</text>
</comment>
<protein>
    <submittedName>
        <fullName evidence="2">Uncharacterized protein</fullName>
    </submittedName>
</protein>
<evidence type="ECO:0000313" key="3">
    <source>
        <dbReference type="Proteomes" id="UP001501777"/>
    </source>
</evidence>
<keyword evidence="3" id="KW-1185">Reference proteome</keyword>
<sequence>MALDRPVGQRLSNLRRPGPLDDHPKWKAALETVDEHWNPERPADWQRHYAALRELVRDKGRADVLPGVTVHGMDVGGSLRSSANVQSGTGGWTDSANSWRTSASSRRPRNRKHP</sequence>
<dbReference type="RefSeq" id="WP_344400115.1">
    <property type="nucleotide sequence ID" value="NZ_BAAASG010000006.1"/>
</dbReference>
<accession>A0ABP5YWM2</accession>
<reference evidence="3" key="1">
    <citation type="journal article" date="2019" name="Int. J. Syst. Evol. Microbiol.">
        <title>The Global Catalogue of Microorganisms (GCM) 10K type strain sequencing project: providing services to taxonomists for standard genome sequencing and annotation.</title>
        <authorList>
            <consortium name="The Broad Institute Genomics Platform"/>
            <consortium name="The Broad Institute Genome Sequencing Center for Infectious Disease"/>
            <person name="Wu L."/>
            <person name="Ma J."/>
        </authorList>
    </citation>
    <scope>NUCLEOTIDE SEQUENCE [LARGE SCALE GENOMIC DNA]</scope>
    <source>
        <strain evidence="3">JCM 4395</strain>
    </source>
</reference>
<evidence type="ECO:0000313" key="2">
    <source>
        <dbReference type="EMBL" id="GAA2485055.1"/>
    </source>
</evidence>
<feature type="compositionally biased region" description="Polar residues" evidence="1">
    <location>
        <begin position="79"/>
        <end position="105"/>
    </location>
</feature>
<dbReference type="Proteomes" id="UP001501777">
    <property type="component" value="Unassembled WGS sequence"/>
</dbReference>
<proteinExistence type="predicted"/>
<organism evidence="2 3">
    <name type="scientific">Streptomyces longisporus</name>
    <dbReference type="NCBI Taxonomy" id="1948"/>
    <lineage>
        <taxon>Bacteria</taxon>
        <taxon>Bacillati</taxon>
        <taxon>Actinomycetota</taxon>
        <taxon>Actinomycetes</taxon>
        <taxon>Kitasatosporales</taxon>
        <taxon>Streptomycetaceae</taxon>
        <taxon>Streptomyces</taxon>
    </lineage>
</organism>
<evidence type="ECO:0000256" key="1">
    <source>
        <dbReference type="SAM" id="MobiDB-lite"/>
    </source>
</evidence>
<dbReference type="EMBL" id="BAAASG010000006">
    <property type="protein sequence ID" value="GAA2485055.1"/>
    <property type="molecule type" value="Genomic_DNA"/>
</dbReference>